<feature type="region of interest" description="Disordered" evidence="1">
    <location>
        <begin position="114"/>
        <end position="133"/>
    </location>
</feature>
<dbReference type="AlphaFoldDB" id="A0AAV7T3E2"/>
<sequence length="133" mass="14515">MHGVHLLEPARTLNPFCQQCDPPMCHTYIELRVSEMWSINVAHTSRVPTVWPLCPAHAHRYRTAWPSSETPACAVLTHSVSLVPLVRPCVCGSGRGSHLRVTLLQDTLQTLPAGNAAGDMSSEHESEQGALVV</sequence>
<dbReference type="Proteomes" id="UP001066276">
    <property type="component" value="Chromosome 4_1"/>
</dbReference>
<evidence type="ECO:0000256" key="1">
    <source>
        <dbReference type="SAM" id="MobiDB-lite"/>
    </source>
</evidence>
<keyword evidence="3" id="KW-1185">Reference proteome</keyword>
<dbReference type="EMBL" id="JANPWB010000007">
    <property type="protein sequence ID" value="KAJ1171019.1"/>
    <property type="molecule type" value="Genomic_DNA"/>
</dbReference>
<reference evidence="2" key="1">
    <citation type="journal article" date="2022" name="bioRxiv">
        <title>Sequencing and chromosome-scale assembly of the giantPleurodeles waltlgenome.</title>
        <authorList>
            <person name="Brown T."/>
            <person name="Elewa A."/>
            <person name="Iarovenko S."/>
            <person name="Subramanian E."/>
            <person name="Araus A.J."/>
            <person name="Petzold A."/>
            <person name="Susuki M."/>
            <person name="Suzuki K.-i.T."/>
            <person name="Hayashi T."/>
            <person name="Toyoda A."/>
            <person name="Oliveira C."/>
            <person name="Osipova E."/>
            <person name="Leigh N.D."/>
            <person name="Simon A."/>
            <person name="Yun M.H."/>
        </authorList>
    </citation>
    <scope>NUCLEOTIDE SEQUENCE</scope>
    <source>
        <strain evidence="2">20211129_DDA</strain>
        <tissue evidence="2">Liver</tissue>
    </source>
</reference>
<gene>
    <name evidence="2" type="ORF">NDU88_002890</name>
</gene>
<proteinExistence type="predicted"/>
<accession>A0AAV7T3E2</accession>
<protein>
    <submittedName>
        <fullName evidence="2">Uncharacterized protein</fullName>
    </submittedName>
</protein>
<evidence type="ECO:0000313" key="3">
    <source>
        <dbReference type="Proteomes" id="UP001066276"/>
    </source>
</evidence>
<organism evidence="2 3">
    <name type="scientific">Pleurodeles waltl</name>
    <name type="common">Iberian ribbed newt</name>
    <dbReference type="NCBI Taxonomy" id="8319"/>
    <lineage>
        <taxon>Eukaryota</taxon>
        <taxon>Metazoa</taxon>
        <taxon>Chordata</taxon>
        <taxon>Craniata</taxon>
        <taxon>Vertebrata</taxon>
        <taxon>Euteleostomi</taxon>
        <taxon>Amphibia</taxon>
        <taxon>Batrachia</taxon>
        <taxon>Caudata</taxon>
        <taxon>Salamandroidea</taxon>
        <taxon>Salamandridae</taxon>
        <taxon>Pleurodelinae</taxon>
        <taxon>Pleurodeles</taxon>
    </lineage>
</organism>
<evidence type="ECO:0000313" key="2">
    <source>
        <dbReference type="EMBL" id="KAJ1171019.1"/>
    </source>
</evidence>
<name>A0AAV7T3E2_PLEWA</name>
<comment type="caution">
    <text evidence="2">The sequence shown here is derived from an EMBL/GenBank/DDBJ whole genome shotgun (WGS) entry which is preliminary data.</text>
</comment>